<dbReference type="STRING" id="1121301.SAMN02745912_03707"/>
<dbReference type="OrthoDB" id="1701852at2"/>
<feature type="transmembrane region" description="Helical" evidence="1">
    <location>
        <begin position="16"/>
        <end position="35"/>
    </location>
</feature>
<name>A0A1M6TJI6_PARC5</name>
<gene>
    <name evidence="2" type="ORF">SAMN02745912_03707</name>
</gene>
<dbReference type="RefSeq" id="WP_073153499.1">
    <property type="nucleotide sequence ID" value="NZ_FRAG01000094.1"/>
</dbReference>
<keyword evidence="3" id="KW-1185">Reference proteome</keyword>
<proteinExistence type="predicted"/>
<dbReference type="AlphaFoldDB" id="A0A1M6TJI6"/>
<sequence>MNIFISEWIKIKRTPILWLTFLIPVIFAALMIWYFSLRTITINTQILIFQAFFDVWTALIIPLGVGLISGLMIHQEELAGSFNGFLGSKLLRRDLYLGKLTMLILLTSASTLFAVLTLLVGLSFILNIHISWTIFIIAAIMAMIGTLPLLAFHLWISFACGMGASIGIGGGGILVAALMATSLGNKIWQYVPWAWPVRLTELAGVYLLNLHGMKNPLEIISSVFIVEQAIKGLIPAAVFFVSLLAGGLIWFERWEGRKMYG</sequence>
<keyword evidence="1" id="KW-0472">Membrane</keyword>
<feature type="transmembrane region" description="Helical" evidence="1">
    <location>
        <begin position="47"/>
        <end position="73"/>
    </location>
</feature>
<evidence type="ECO:0000313" key="3">
    <source>
        <dbReference type="Proteomes" id="UP000184465"/>
    </source>
</evidence>
<feature type="transmembrane region" description="Helical" evidence="1">
    <location>
        <begin position="100"/>
        <end position="125"/>
    </location>
</feature>
<evidence type="ECO:0000313" key="2">
    <source>
        <dbReference type="EMBL" id="SHK57084.1"/>
    </source>
</evidence>
<dbReference type="Pfam" id="PF12730">
    <property type="entry name" value="ABC2_membrane_4"/>
    <property type="match status" value="1"/>
</dbReference>
<feature type="transmembrane region" description="Helical" evidence="1">
    <location>
        <begin position="232"/>
        <end position="251"/>
    </location>
</feature>
<dbReference type="InterPro" id="IPR022294">
    <property type="entry name" value="ABC-transptr_permeasesu"/>
</dbReference>
<reference evidence="2 3" key="1">
    <citation type="submission" date="2016-11" db="EMBL/GenBank/DDBJ databases">
        <authorList>
            <person name="Jaros S."/>
            <person name="Januszkiewicz K."/>
            <person name="Wedrychowicz H."/>
        </authorList>
    </citation>
    <scope>NUCLEOTIDE SEQUENCE [LARGE SCALE GENOMIC DNA]</scope>
    <source>
        <strain evidence="2 3">DSM 15212</strain>
    </source>
</reference>
<dbReference type="EMBL" id="FRAG01000094">
    <property type="protein sequence ID" value="SHK57084.1"/>
    <property type="molecule type" value="Genomic_DNA"/>
</dbReference>
<feature type="transmembrane region" description="Helical" evidence="1">
    <location>
        <begin position="162"/>
        <end position="181"/>
    </location>
</feature>
<feature type="transmembrane region" description="Helical" evidence="1">
    <location>
        <begin position="132"/>
        <end position="156"/>
    </location>
</feature>
<keyword evidence="1" id="KW-1133">Transmembrane helix</keyword>
<keyword evidence="1" id="KW-0812">Transmembrane</keyword>
<organism evidence="2 3">
    <name type="scientific">Paramaledivibacter caminithermalis (strain DSM 15212 / CIP 107654 / DViRD3)</name>
    <name type="common">Clostridium caminithermale</name>
    <dbReference type="NCBI Taxonomy" id="1121301"/>
    <lineage>
        <taxon>Bacteria</taxon>
        <taxon>Bacillati</taxon>
        <taxon>Bacillota</taxon>
        <taxon>Clostridia</taxon>
        <taxon>Peptostreptococcales</taxon>
        <taxon>Caminicellaceae</taxon>
        <taxon>Paramaledivibacter</taxon>
    </lineage>
</organism>
<dbReference type="Proteomes" id="UP000184465">
    <property type="component" value="Unassembled WGS sequence"/>
</dbReference>
<dbReference type="CDD" id="cd21808">
    <property type="entry name" value="ABC-2_lan_permease_MutG"/>
    <property type="match status" value="1"/>
</dbReference>
<accession>A0A1M6TJI6</accession>
<protein>
    <submittedName>
        <fullName evidence="2">ABC-2 type transport system permease protein</fullName>
    </submittedName>
</protein>
<evidence type="ECO:0000256" key="1">
    <source>
        <dbReference type="SAM" id="Phobius"/>
    </source>
</evidence>
<dbReference type="NCBIfam" id="TIGR03733">
    <property type="entry name" value="lanti_perm_MutG"/>
    <property type="match status" value="1"/>
</dbReference>